<sequence>MAVRPLVTTGVALLSAGALVAGTPALFVPRDETAIVAGEASAAAPQKRAVTVNELKLLGLADLDPQFMSDIFFRTDGYGGHVGGTYDPYYGGDNYGLFELNVQTGGTAENPVYSPALDAKGNRLYAYLDEDGNPQVGDTAIYVKDANGHLTQVSGDEENPPTYASGNGISGEIYRDGLVGLAYYLGDLALEDVMGANVPLISDAAAFVYNNVTSYFYEGGIEETFRVVASELTGGINGPVGQALATAELVSHNWLPIAGQLAVLAAAGVPLAGPDLAAATSIFFFGGPVVEDGKSYNQGIDGVINYVVDRVLGAQAPGTETDPEDTGESGEGDAASTKRSVATLASASSALPSLKNLINLNVKADEAVPVEAAVEQTPETQKTDGVAEVAAEKLGLKLANADTLKKVATQEESEESEGAGGATESAGSTGADDASDAGTPATGDTSSPSTHESSSTQVKKSPVDKFVDNATRDLKKAFGGSSNRNANRQSGSTAGQSTTKTGTDASGTDSASSGSSGSSSSSSTGGSSSSGSSSSSTGGSSSSSSSGSGSGDTGNGHKEKKDNKTKKADKHKSDS</sequence>
<evidence type="ECO:0000256" key="1">
    <source>
        <dbReference type="SAM" id="MobiDB-lite"/>
    </source>
</evidence>
<protein>
    <recommendedName>
        <fullName evidence="5">PE-PPE domain-containing protein</fullName>
    </recommendedName>
</protein>
<proteinExistence type="predicted"/>
<feature type="chain" id="PRO_5046750706" description="PE-PPE domain-containing protein" evidence="2">
    <location>
        <begin position="21"/>
        <end position="575"/>
    </location>
</feature>
<evidence type="ECO:0000313" key="4">
    <source>
        <dbReference type="Proteomes" id="UP001558474"/>
    </source>
</evidence>
<keyword evidence="4" id="KW-1185">Reference proteome</keyword>
<feature type="compositionally biased region" description="Basic and acidic residues" evidence="1">
    <location>
        <begin position="555"/>
        <end position="575"/>
    </location>
</feature>
<accession>A0ABV3VBJ6</accession>
<gene>
    <name evidence="3" type="ORF">ABFW12_07905</name>
</gene>
<evidence type="ECO:0000256" key="2">
    <source>
        <dbReference type="SAM" id="SignalP"/>
    </source>
</evidence>
<keyword evidence="2" id="KW-0732">Signal</keyword>
<evidence type="ECO:0008006" key="5">
    <source>
        <dbReference type="Google" id="ProtNLM"/>
    </source>
</evidence>
<feature type="compositionally biased region" description="Acidic residues" evidence="1">
    <location>
        <begin position="321"/>
        <end position="331"/>
    </location>
</feature>
<feature type="region of interest" description="Disordered" evidence="1">
    <location>
        <begin position="316"/>
        <end position="340"/>
    </location>
</feature>
<dbReference type="RefSeq" id="WP_368572728.1">
    <property type="nucleotide sequence ID" value="NZ_JBDLOU010000012.1"/>
</dbReference>
<feature type="compositionally biased region" description="Low complexity" evidence="1">
    <location>
        <begin position="501"/>
        <end position="547"/>
    </location>
</feature>
<comment type="caution">
    <text evidence="3">The sequence shown here is derived from an EMBL/GenBank/DDBJ whole genome shotgun (WGS) entry which is preliminary data.</text>
</comment>
<reference evidence="3 4" key="1">
    <citation type="submission" date="2024-04" db="EMBL/GenBank/DDBJ databases">
        <title>Genomic Markers of Mycobacteria.</title>
        <authorList>
            <person name="Soliman M.S."/>
            <person name="Elkholy A."/>
            <person name="Soliman N.S."/>
            <person name="Abbas A."/>
            <person name="Khayrat S."/>
            <person name="Shawky S."/>
        </authorList>
    </citation>
    <scope>NUCLEOTIDE SEQUENCE [LARGE SCALE GENOMIC DNA]</scope>
    <source>
        <strain evidence="3 4">Egy-CU-AM5</strain>
    </source>
</reference>
<organism evidence="3 4">
    <name type="scientific">Mycolicibacterium porcinum</name>
    <dbReference type="NCBI Taxonomy" id="39693"/>
    <lineage>
        <taxon>Bacteria</taxon>
        <taxon>Bacillati</taxon>
        <taxon>Actinomycetota</taxon>
        <taxon>Actinomycetes</taxon>
        <taxon>Mycobacteriales</taxon>
        <taxon>Mycobacteriaceae</taxon>
        <taxon>Mycolicibacterium</taxon>
    </lineage>
</organism>
<evidence type="ECO:0000313" key="3">
    <source>
        <dbReference type="EMBL" id="MEX3738160.1"/>
    </source>
</evidence>
<feature type="region of interest" description="Disordered" evidence="1">
    <location>
        <begin position="407"/>
        <end position="575"/>
    </location>
</feature>
<feature type="compositionally biased region" description="Basic and acidic residues" evidence="1">
    <location>
        <begin position="461"/>
        <end position="476"/>
    </location>
</feature>
<feature type="compositionally biased region" description="Polar residues" evidence="1">
    <location>
        <begin position="480"/>
        <end position="500"/>
    </location>
</feature>
<feature type="compositionally biased region" description="Low complexity" evidence="1">
    <location>
        <begin position="422"/>
        <end position="456"/>
    </location>
</feature>
<dbReference type="Proteomes" id="UP001558474">
    <property type="component" value="Unassembled WGS sequence"/>
</dbReference>
<dbReference type="EMBL" id="JBDLOU010000012">
    <property type="protein sequence ID" value="MEX3738160.1"/>
    <property type="molecule type" value="Genomic_DNA"/>
</dbReference>
<name>A0ABV3VBJ6_9MYCO</name>
<feature type="signal peptide" evidence="2">
    <location>
        <begin position="1"/>
        <end position="20"/>
    </location>
</feature>